<evidence type="ECO:0000256" key="2">
    <source>
        <dbReference type="SAM" id="SignalP"/>
    </source>
</evidence>
<dbReference type="Proteomes" id="UP001216907">
    <property type="component" value="Unassembled WGS sequence"/>
</dbReference>
<evidence type="ECO:0008006" key="5">
    <source>
        <dbReference type="Google" id="ProtNLM"/>
    </source>
</evidence>
<feature type="region of interest" description="Disordered" evidence="1">
    <location>
        <begin position="155"/>
        <end position="185"/>
    </location>
</feature>
<organism evidence="3 4">
    <name type="scientific">Paludisphaera mucosa</name>
    <dbReference type="NCBI Taxonomy" id="3030827"/>
    <lineage>
        <taxon>Bacteria</taxon>
        <taxon>Pseudomonadati</taxon>
        <taxon>Planctomycetota</taxon>
        <taxon>Planctomycetia</taxon>
        <taxon>Isosphaerales</taxon>
        <taxon>Isosphaeraceae</taxon>
        <taxon>Paludisphaera</taxon>
    </lineage>
</organism>
<dbReference type="PROSITE" id="PS51257">
    <property type="entry name" value="PROKAR_LIPOPROTEIN"/>
    <property type="match status" value="1"/>
</dbReference>
<evidence type="ECO:0000313" key="3">
    <source>
        <dbReference type="EMBL" id="MDG3007684.1"/>
    </source>
</evidence>
<evidence type="ECO:0000313" key="4">
    <source>
        <dbReference type="Proteomes" id="UP001216907"/>
    </source>
</evidence>
<gene>
    <name evidence="3" type="ORF">PZE19_28295</name>
</gene>
<feature type="signal peptide" evidence="2">
    <location>
        <begin position="1"/>
        <end position="17"/>
    </location>
</feature>
<evidence type="ECO:0000256" key="1">
    <source>
        <dbReference type="SAM" id="MobiDB-lite"/>
    </source>
</evidence>
<sequence length="185" mass="19184">MLRRLGFAPLAAALALAGLGCGEDLGYQLPVHPTSGKVAWKGEPVKGAFVRFHPVDPRSVQPPPGEQGPPIALTTATEADGTFVMSSYYADDGVPAGDYVVTVTPAGAAIEAAAPGEEDAGPHPDDLAPAERKNAAWPTFARLYRDPATSPLKAAVKPGGENRFTFDLSAVDPRPGRSRAAADVN</sequence>
<protein>
    <recommendedName>
        <fullName evidence="5">Carboxypeptidase regulatory-like domain-containing protein</fullName>
    </recommendedName>
</protein>
<reference evidence="3 4" key="1">
    <citation type="submission" date="2023-03" db="EMBL/GenBank/DDBJ databases">
        <title>Paludisphaera mucosa sp. nov. a novel planctomycete from northern fen.</title>
        <authorList>
            <person name="Ivanova A."/>
        </authorList>
    </citation>
    <scope>NUCLEOTIDE SEQUENCE [LARGE SCALE GENOMIC DNA]</scope>
    <source>
        <strain evidence="3 4">Pla2</strain>
    </source>
</reference>
<name>A0ABT6FJH1_9BACT</name>
<keyword evidence="2" id="KW-0732">Signal</keyword>
<accession>A0ABT6FJH1</accession>
<proteinExistence type="predicted"/>
<feature type="chain" id="PRO_5047531219" description="Carboxypeptidase regulatory-like domain-containing protein" evidence="2">
    <location>
        <begin position="18"/>
        <end position="185"/>
    </location>
</feature>
<dbReference type="EMBL" id="JARRAG010000002">
    <property type="protein sequence ID" value="MDG3007684.1"/>
    <property type="molecule type" value="Genomic_DNA"/>
</dbReference>
<dbReference type="RefSeq" id="WP_277863958.1">
    <property type="nucleotide sequence ID" value="NZ_JARRAG010000002.1"/>
</dbReference>
<comment type="caution">
    <text evidence="3">The sequence shown here is derived from an EMBL/GenBank/DDBJ whole genome shotgun (WGS) entry which is preliminary data.</text>
</comment>
<keyword evidence="4" id="KW-1185">Reference proteome</keyword>